<dbReference type="InterPro" id="IPR009057">
    <property type="entry name" value="Homeodomain-like_sf"/>
</dbReference>
<dbReference type="InterPro" id="IPR050109">
    <property type="entry name" value="HTH-type_TetR-like_transc_reg"/>
</dbReference>
<organism evidence="4 5">
    <name type="scientific">Mesorhizobium newzealandense</name>
    <dbReference type="NCBI Taxonomy" id="1300302"/>
    <lineage>
        <taxon>Bacteria</taxon>
        <taxon>Pseudomonadati</taxon>
        <taxon>Pseudomonadota</taxon>
        <taxon>Alphaproteobacteria</taxon>
        <taxon>Hyphomicrobiales</taxon>
        <taxon>Phyllobacteriaceae</taxon>
        <taxon>Mesorhizobium</taxon>
    </lineage>
</organism>
<dbReference type="RefSeq" id="WP_379104922.1">
    <property type="nucleotide sequence ID" value="NZ_JBHUGZ010000028.1"/>
</dbReference>
<evidence type="ECO:0000313" key="5">
    <source>
        <dbReference type="Proteomes" id="UP001597405"/>
    </source>
</evidence>
<dbReference type="SUPFAM" id="SSF46689">
    <property type="entry name" value="Homeodomain-like"/>
    <property type="match status" value="1"/>
</dbReference>
<proteinExistence type="predicted"/>
<comment type="caution">
    <text evidence="4">The sequence shown here is derived from an EMBL/GenBank/DDBJ whole genome shotgun (WGS) entry which is preliminary data.</text>
</comment>
<accession>A0ABW4ULE3</accession>
<evidence type="ECO:0000259" key="3">
    <source>
        <dbReference type="PROSITE" id="PS50977"/>
    </source>
</evidence>
<dbReference type="PANTHER" id="PTHR30055:SF201">
    <property type="entry name" value="TRANSCRIPTIONAL REGULATORY PROTEIN"/>
    <property type="match status" value="1"/>
</dbReference>
<keyword evidence="5" id="KW-1185">Reference proteome</keyword>
<dbReference type="EMBL" id="JBHUGZ010000028">
    <property type="protein sequence ID" value="MFD1987131.1"/>
    <property type="molecule type" value="Genomic_DNA"/>
</dbReference>
<feature type="DNA-binding region" description="H-T-H motif" evidence="2">
    <location>
        <begin position="42"/>
        <end position="61"/>
    </location>
</feature>
<evidence type="ECO:0000313" key="4">
    <source>
        <dbReference type="EMBL" id="MFD1987131.1"/>
    </source>
</evidence>
<gene>
    <name evidence="4" type="ORF">ACFSOZ_32415</name>
</gene>
<dbReference type="Pfam" id="PF00440">
    <property type="entry name" value="TetR_N"/>
    <property type="match status" value="1"/>
</dbReference>
<dbReference type="Proteomes" id="UP001597405">
    <property type="component" value="Unassembled WGS sequence"/>
</dbReference>
<sequence length="208" mass="22935">MQTAERTLTRRKPKQQRSRQTVDFVLSAVQLVAKRHGTQAITTNRIAEAAGVSVGSLYQYFPDKRAIFTALHDRHVDEVRRVIKQTTTDCASAPLEEFARELVLGLVDAHTELAELHDVVAAAVPQSALSFRNALHQTFGQVLSRADDPERYSSDEAERMLFVLPGMVESLVHGGARAPLSRAGAKSEAIRTVLVYVNSFQGGAPKHY</sequence>
<dbReference type="PRINTS" id="PR00455">
    <property type="entry name" value="HTHTETR"/>
</dbReference>
<reference evidence="5" key="1">
    <citation type="journal article" date="2019" name="Int. J. Syst. Evol. Microbiol.">
        <title>The Global Catalogue of Microorganisms (GCM) 10K type strain sequencing project: providing services to taxonomists for standard genome sequencing and annotation.</title>
        <authorList>
            <consortium name="The Broad Institute Genomics Platform"/>
            <consortium name="The Broad Institute Genome Sequencing Center for Infectious Disease"/>
            <person name="Wu L."/>
            <person name="Ma J."/>
        </authorList>
    </citation>
    <scope>NUCLEOTIDE SEQUENCE [LARGE SCALE GENOMIC DNA]</scope>
    <source>
        <strain evidence="5">CGMCC 1.16225</strain>
    </source>
</reference>
<evidence type="ECO:0000256" key="1">
    <source>
        <dbReference type="ARBA" id="ARBA00023125"/>
    </source>
</evidence>
<dbReference type="InterPro" id="IPR001647">
    <property type="entry name" value="HTH_TetR"/>
</dbReference>
<dbReference type="PANTHER" id="PTHR30055">
    <property type="entry name" value="HTH-TYPE TRANSCRIPTIONAL REGULATOR RUTR"/>
    <property type="match status" value="1"/>
</dbReference>
<feature type="domain" description="HTH tetR-type" evidence="3">
    <location>
        <begin position="19"/>
        <end position="79"/>
    </location>
</feature>
<dbReference type="PROSITE" id="PS50977">
    <property type="entry name" value="HTH_TETR_2"/>
    <property type="match status" value="1"/>
</dbReference>
<evidence type="ECO:0000256" key="2">
    <source>
        <dbReference type="PROSITE-ProRule" id="PRU00335"/>
    </source>
</evidence>
<dbReference type="Gene3D" id="1.10.357.10">
    <property type="entry name" value="Tetracycline Repressor, domain 2"/>
    <property type="match status" value="1"/>
</dbReference>
<keyword evidence="1 2" id="KW-0238">DNA-binding</keyword>
<name>A0ABW4ULE3_9HYPH</name>
<protein>
    <submittedName>
        <fullName evidence="4">TetR/AcrR family transcriptional regulator</fullName>
    </submittedName>
</protein>